<organism evidence="1 2">
    <name type="scientific">Nonomuraea wenchangensis</name>
    <dbReference type="NCBI Taxonomy" id="568860"/>
    <lineage>
        <taxon>Bacteria</taxon>
        <taxon>Bacillati</taxon>
        <taxon>Actinomycetota</taxon>
        <taxon>Actinomycetes</taxon>
        <taxon>Streptosporangiales</taxon>
        <taxon>Streptosporangiaceae</taxon>
        <taxon>Nonomuraea</taxon>
    </lineage>
</organism>
<dbReference type="EMBL" id="FOHX01000017">
    <property type="protein sequence ID" value="SEU39617.1"/>
    <property type="molecule type" value="Genomic_DNA"/>
</dbReference>
<evidence type="ECO:0000313" key="1">
    <source>
        <dbReference type="EMBL" id="SEU39617.1"/>
    </source>
</evidence>
<dbReference type="Proteomes" id="UP000199361">
    <property type="component" value="Unassembled WGS sequence"/>
</dbReference>
<protein>
    <submittedName>
        <fullName evidence="1">Uncharacterized protein</fullName>
    </submittedName>
</protein>
<accession>A0A1I0LHC2</accession>
<dbReference type="AlphaFoldDB" id="A0A1I0LHC2"/>
<name>A0A1I0LHC2_9ACTN</name>
<dbReference type="STRING" id="568860.SAMN05421811_11738"/>
<keyword evidence="2" id="KW-1185">Reference proteome</keyword>
<proteinExistence type="predicted"/>
<reference evidence="1 2" key="1">
    <citation type="submission" date="2016-10" db="EMBL/GenBank/DDBJ databases">
        <authorList>
            <person name="de Groot N.N."/>
        </authorList>
    </citation>
    <scope>NUCLEOTIDE SEQUENCE [LARGE SCALE GENOMIC DNA]</scope>
    <source>
        <strain evidence="1 2">CGMCC 4.5598</strain>
    </source>
</reference>
<gene>
    <name evidence="1" type="ORF">SAMN05421811_11738</name>
</gene>
<evidence type="ECO:0000313" key="2">
    <source>
        <dbReference type="Proteomes" id="UP000199361"/>
    </source>
</evidence>
<sequence length="137" mass="14785">MIYPFRVDSESLAAAGLLAALSRTVEIFADLRHPFVRHEHVSTFFPPAGVRVGVAFVLPDGREVRFEVSVAAAGDVFHVEGSITVESLTGAASETLLDLPRKVLPDVRDALAVLDDYASDVAEAANRVIDRLLEELA</sequence>